<dbReference type="PANTHER" id="PTHR48449:SF1">
    <property type="entry name" value="DUF1985 DOMAIN-CONTAINING PROTEIN"/>
    <property type="match status" value="1"/>
</dbReference>
<feature type="compositionally biased region" description="Basic and acidic residues" evidence="1">
    <location>
        <begin position="635"/>
        <end position="652"/>
    </location>
</feature>
<feature type="compositionally biased region" description="Polar residues" evidence="1">
    <location>
        <begin position="738"/>
        <end position="750"/>
    </location>
</feature>
<comment type="caution">
    <text evidence="2">The sequence shown here is derived from an EMBL/GenBank/DDBJ whole genome shotgun (WGS) entry which is preliminary data.</text>
</comment>
<evidence type="ECO:0000313" key="3">
    <source>
        <dbReference type="Proteomes" id="UP000886595"/>
    </source>
</evidence>
<reference evidence="2 3" key="1">
    <citation type="submission" date="2020-02" db="EMBL/GenBank/DDBJ databases">
        <authorList>
            <person name="Ma Q."/>
            <person name="Huang Y."/>
            <person name="Song X."/>
            <person name="Pei D."/>
        </authorList>
    </citation>
    <scope>NUCLEOTIDE SEQUENCE [LARGE SCALE GENOMIC DNA]</scope>
    <source>
        <strain evidence="2">Sxm20200214</strain>
        <tissue evidence="2">Leaf</tissue>
    </source>
</reference>
<feature type="compositionally biased region" description="Acidic residues" evidence="1">
    <location>
        <begin position="560"/>
        <end position="575"/>
    </location>
</feature>
<sequence length="750" mass="85762">MEGSKKMMKRPMKEVYGSDAAEGFKKGKNETEEHYRSLLRIANEHRQSENKWNQANNKIDGWIVEEGRDGDGSSVLIYELELSKGMFSTGKLVEVTRKIGEKEVIWVQSFVLKEIQGGDKREFLVKRCTSSHHLNDDGEEITTAVDICNVRPSPPRDLFAKYELQDIVEVFVGNGWRKGEIHSFMNFQREFEKEAHTNVATPQMSNISTTYVLETNDDDIMSDAPTEITIPQKTANNTHDMDDGTTKDVEPPNITPRNFCQETPIGETMSNSDDAIVLPKRVFEPGAENRLLGRTNKRCSLKLVGKVEKVLGKEFKRLEDTFLGPIIKMGRREKDMAFSRNLIHQLFLWRIITEEKGLWFSFGEQSLRFSLIEFYLATGLPYIIDGKEEEEKRFGDEQEEQEEILGTKKKKKKDPWMKKNQTVKSLLDLLVKDSKKLTADQRLRLGATILKITTVVLERAQYGIPGFIYAIQLWALSSVDQLGTFFGDKDDETQFPLCLHWIKNKSPTMEEVTKIDSNKKINIAVAEAEVVKNNYGPGLMQLIKTRLSSSLSRQETENQTQDEAEQQVEPDVDVEDSVKLQRKKRERVNKSAKREFGDDENLLSYMIAQKQQNTKEQSQDEEQQVEDDIEVDDGDKERETSKSIEVQTHNEEEQREEGDVEVEKTVQPQRKKRRRGKKGTDASTSKSKKQKLPAREVLVDDVIGNVLEDLNLKAQKQEEEVDEEEARQGDDAEVSGSDKGNSTSKISEVS</sequence>
<dbReference type="EMBL" id="JAAMPC010000007">
    <property type="protein sequence ID" value="KAG2305272.1"/>
    <property type="molecule type" value="Genomic_DNA"/>
</dbReference>
<name>A0A8X7SFD4_BRACI</name>
<proteinExistence type="predicted"/>
<evidence type="ECO:0000256" key="1">
    <source>
        <dbReference type="SAM" id="MobiDB-lite"/>
    </source>
</evidence>
<organism evidence="2 3">
    <name type="scientific">Brassica carinata</name>
    <name type="common">Ethiopian mustard</name>
    <name type="synonym">Abyssinian cabbage</name>
    <dbReference type="NCBI Taxonomy" id="52824"/>
    <lineage>
        <taxon>Eukaryota</taxon>
        <taxon>Viridiplantae</taxon>
        <taxon>Streptophyta</taxon>
        <taxon>Embryophyta</taxon>
        <taxon>Tracheophyta</taxon>
        <taxon>Spermatophyta</taxon>
        <taxon>Magnoliopsida</taxon>
        <taxon>eudicotyledons</taxon>
        <taxon>Gunneridae</taxon>
        <taxon>Pentapetalae</taxon>
        <taxon>rosids</taxon>
        <taxon>malvids</taxon>
        <taxon>Brassicales</taxon>
        <taxon>Brassicaceae</taxon>
        <taxon>Brassiceae</taxon>
        <taxon>Brassica</taxon>
    </lineage>
</organism>
<dbReference type="OrthoDB" id="1113563at2759"/>
<evidence type="ECO:0008006" key="4">
    <source>
        <dbReference type="Google" id="ProtNLM"/>
    </source>
</evidence>
<dbReference type="AlphaFoldDB" id="A0A8X7SFD4"/>
<gene>
    <name evidence="2" type="ORF">Bca52824_033923</name>
</gene>
<feature type="region of interest" description="Disordered" evidence="1">
    <location>
        <begin position="610"/>
        <end position="750"/>
    </location>
</feature>
<feature type="compositionally biased region" description="Basic and acidic residues" evidence="1">
    <location>
        <begin position="239"/>
        <end position="250"/>
    </location>
</feature>
<keyword evidence="3" id="KW-1185">Reference proteome</keyword>
<dbReference type="PANTHER" id="PTHR48449">
    <property type="entry name" value="DUF1985 DOMAIN-CONTAINING PROTEIN"/>
    <property type="match status" value="1"/>
</dbReference>
<protein>
    <recommendedName>
        <fullName evidence="4">DUF1985 domain-containing protein</fullName>
    </recommendedName>
</protein>
<feature type="compositionally biased region" description="Polar residues" evidence="1">
    <location>
        <begin position="550"/>
        <end position="559"/>
    </location>
</feature>
<feature type="region of interest" description="Disordered" evidence="1">
    <location>
        <begin position="550"/>
        <end position="578"/>
    </location>
</feature>
<feature type="region of interest" description="Disordered" evidence="1">
    <location>
        <begin position="234"/>
        <end position="258"/>
    </location>
</feature>
<feature type="compositionally biased region" description="Acidic residues" evidence="1">
    <location>
        <begin position="619"/>
        <end position="634"/>
    </location>
</feature>
<dbReference type="CDD" id="cd20405">
    <property type="entry name" value="Tudor_Agenet_AtDUF_rpt1_3"/>
    <property type="match status" value="1"/>
</dbReference>
<accession>A0A8X7SFD4</accession>
<evidence type="ECO:0000313" key="2">
    <source>
        <dbReference type="EMBL" id="KAG2305272.1"/>
    </source>
</evidence>
<dbReference type="Proteomes" id="UP000886595">
    <property type="component" value="Unassembled WGS sequence"/>
</dbReference>